<proteinExistence type="predicted"/>
<accession>A0A437JS63</accession>
<evidence type="ECO:0000313" key="2">
    <source>
        <dbReference type="Proteomes" id="UP000288178"/>
    </source>
</evidence>
<dbReference type="OrthoDB" id="9794948at2"/>
<dbReference type="Pfam" id="PF04299">
    <property type="entry name" value="FMN_bind_2"/>
    <property type="match status" value="1"/>
</dbReference>
<dbReference type="PANTHER" id="PTHR35802">
    <property type="entry name" value="PROTEASE SYNTHASE AND SPORULATION PROTEIN PAI 2"/>
    <property type="match status" value="1"/>
</dbReference>
<gene>
    <name evidence="1" type="ORF">ENE75_18880</name>
</gene>
<name>A0A437JS63_9BURK</name>
<sequence>MYLPDHFAQSDPAALQRLMREHPLGTLVHPGPDGPDADHLPFEYDPSPADGAPLGLLRAHVARANPLWQRCPTGTPVRVIFQGADGYISPSWYPSKHATHRQVPTWNYTVVHAVGTLVVRDDVRFLRGLVARLTRHHEAAEPKPWKMGDAPADYIDDMLQRIVGIEVVVTALVGKAKLGQNKAAEDRHGAAQALAVRGHVALGDAMTRAAGDGEPPVR</sequence>
<dbReference type="AlphaFoldDB" id="A0A437JS63"/>
<dbReference type="RefSeq" id="WP_128199881.1">
    <property type="nucleotide sequence ID" value="NZ_SACT01000007.1"/>
</dbReference>
<dbReference type="InterPro" id="IPR012349">
    <property type="entry name" value="Split_barrel_FMN-bd"/>
</dbReference>
<dbReference type="SUPFAM" id="SSF50475">
    <property type="entry name" value="FMN-binding split barrel"/>
    <property type="match status" value="1"/>
</dbReference>
<protein>
    <submittedName>
        <fullName evidence="1">FMN-binding negative transcriptional regulator</fullName>
    </submittedName>
</protein>
<dbReference type="Gene3D" id="2.30.110.10">
    <property type="entry name" value="Electron Transport, Fmn-binding Protein, Chain A"/>
    <property type="match status" value="1"/>
</dbReference>
<comment type="caution">
    <text evidence="1">The sequence shown here is derived from an EMBL/GenBank/DDBJ whole genome shotgun (WGS) entry which is preliminary data.</text>
</comment>
<dbReference type="Proteomes" id="UP000288178">
    <property type="component" value="Unassembled WGS sequence"/>
</dbReference>
<organism evidence="1 2">
    <name type="scientific">Rubrivivax albus</name>
    <dbReference type="NCBI Taxonomy" id="2499835"/>
    <lineage>
        <taxon>Bacteria</taxon>
        <taxon>Pseudomonadati</taxon>
        <taxon>Pseudomonadota</taxon>
        <taxon>Betaproteobacteria</taxon>
        <taxon>Burkholderiales</taxon>
        <taxon>Sphaerotilaceae</taxon>
        <taxon>Rubrivivax</taxon>
    </lineage>
</organism>
<dbReference type="PANTHER" id="PTHR35802:SF1">
    <property type="entry name" value="PROTEASE SYNTHASE AND SPORULATION PROTEIN PAI 2"/>
    <property type="match status" value="1"/>
</dbReference>
<reference evidence="1 2" key="1">
    <citation type="submission" date="2019-01" db="EMBL/GenBank/DDBJ databases">
        <authorList>
            <person name="Chen W.-M."/>
        </authorList>
    </citation>
    <scope>NUCLEOTIDE SEQUENCE [LARGE SCALE GENOMIC DNA]</scope>
    <source>
        <strain evidence="1 2">ICH-3</strain>
    </source>
</reference>
<keyword evidence="2" id="KW-1185">Reference proteome</keyword>
<dbReference type="EMBL" id="SACT01000007">
    <property type="protein sequence ID" value="RVT49709.1"/>
    <property type="molecule type" value="Genomic_DNA"/>
</dbReference>
<dbReference type="PIRSF" id="PIRSF010372">
    <property type="entry name" value="PaiB"/>
    <property type="match status" value="1"/>
</dbReference>
<evidence type="ECO:0000313" key="1">
    <source>
        <dbReference type="EMBL" id="RVT49709.1"/>
    </source>
</evidence>
<dbReference type="InterPro" id="IPR007396">
    <property type="entry name" value="TR_PAI2-type"/>
</dbReference>